<keyword evidence="1" id="KW-0067">ATP-binding</keyword>
<evidence type="ECO:0000259" key="4">
    <source>
        <dbReference type="Pfam" id="PF14214"/>
    </source>
</evidence>
<evidence type="ECO:0000313" key="7">
    <source>
        <dbReference type="Proteomes" id="UP000284706"/>
    </source>
</evidence>
<dbReference type="Proteomes" id="UP000284706">
    <property type="component" value="Unassembled WGS sequence"/>
</dbReference>
<feature type="region of interest" description="Disordered" evidence="2">
    <location>
        <begin position="502"/>
        <end position="522"/>
    </location>
</feature>
<dbReference type="OrthoDB" id="3259294at2759"/>
<proteinExistence type="inferred from homology"/>
<dbReference type="GO" id="GO:0005524">
    <property type="term" value="F:ATP binding"/>
    <property type="evidence" value="ECO:0007669"/>
    <property type="project" value="UniProtKB-KW"/>
</dbReference>
<organism evidence="6 7">
    <name type="scientific">Gymnopilus dilepis</name>
    <dbReference type="NCBI Taxonomy" id="231916"/>
    <lineage>
        <taxon>Eukaryota</taxon>
        <taxon>Fungi</taxon>
        <taxon>Dikarya</taxon>
        <taxon>Basidiomycota</taxon>
        <taxon>Agaricomycotina</taxon>
        <taxon>Agaricomycetes</taxon>
        <taxon>Agaricomycetidae</taxon>
        <taxon>Agaricales</taxon>
        <taxon>Agaricineae</taxon>
        <taxon>Hymenogastraceae</taxon>
        <taxon>Gymnopilus</taxon>
    </lineage>
</organism>
<keyword evidence="1" id="KW-0378">Hydrolase</keyword>
<dbReference type="STRING" id="231916.A0A409VHH7"/>
<dbReference type="Pfam" id="PF05970">
    <property type="entry name" value="PIF1"/>
    <property type="match status" value="1"/>
</dbReference>
<dbReference type="Gene3D" id="3.40.50.300">
    <property type="entry name" value="P-loop containing nucleotide triphosphate hydrolases"/>
    <property type="match status" value="1"/>
</dbReference>
<keyword evidence="1" id="KW-0233">DNA recombination</keyword>
<protein>
    <recommendedName>
        <fullName evidence="1">ATP-dependent DNA helicase</fullName>
        <ecNumber evidence="1">5.6.2.3</ecNumber>
    </recommendedName>
</protein>
<keyword evidence="1" id="KW-0347">Helicase</keyword>
<keyword evidence="7" id="KW-1185">Reference proteome</keyword>
<dbReference type="EC" id="5.6.2.3" evidence="1"/>
<sequence length="2351" mass="266020">MRKYIQGDLIIPYAHCFVSSTAASESFEFIRYTDDLSGLEPNKDPFDVIVARVPLQDLLNYVNVQELRSLAKLHDVQYRGKTRRDELIDLFKEHSECETCRTHFAIFTKIDADPLPSNSVEDAEPQSVSTPRERRQKTVPFTLEHAFRYATDCTVFDGSPPDAFTFLSYTTSDVLMPCDDLLVTKIPLTELITFLSKEELHAISACHGIVTNKKTRATEMKTLLKNHACHSCPEYVTSWKMARSVTSVSPEFPPKPVDVKTIHRIALGWANEFLPENITESGCTVCGLLFRDKDLLTFDKDAYDLDVLKSPLSRQERRFITDPIKPMDGPLLDPRWRKICPSCDKALAAKKMPLYALANGFWIGDVPDELEDLTFAEKLLVARVRHNRCVVRVASGRVKMMANVIMFSNPTPLIYDVLPPPKDDLDDVLAFIYTGSSMPTEYDKSRTPLLVRRNKVGRALSWLKLNHVDYHDIEISSENLKDYPEYGVPFLMEYHRKSGDTNKDPLTMSLHDDEDEEGTSEGPCPFIVHGLTGTEYSTMSTQAMKTMALRHLQAGDVSLAFPIRIWGYWPMPLEGKMDVHFPIVAFNHEQMKSSIDGSFLAAKRADFPDIAERLSQLNPNVLVDIAGRMLSGEIVKPSTDAERLCFKLLGDIDHVGGHVQGSLTTKKQRRNELWSLMASKGAPMWFITFSPADVKHPLCLYYAGKQVDFQPEVVLPPEERKRLISQNPVAAAKFFHFMVQAFIRHILGMKDDQEGLFGKTDAYYGMVEQQGRLTLHLHVLLWIAGSPSPQQIRDRLVAGQAEFQKALVDYLESVHTGDFLTGTKDEIKERVQTLDSDSDATLRLAPRPPEMCDRESCNDDGCEACLKIAAWYDEFCREVDELLLRSNLHTCRASSKDAGSSNGPKGCLSKDGQCAARFPREIFLQTLVDLADGHIDLKKLEPMMNTIAPLITYAMRSNTDCTCLLSGTAIKSVIIYVTDYVVKQTLKSHQLFSTAHDILRKNELEPEADENALNVARRTLLKIVNSLSTKLEIGSPMASMYLLGNPDHYTSHSFVPFYWKSYVRRARRDVHGFEGTADPPSLEDQGEDDLERVQIGQNDRIYYEKSQVHDYIYRPAKYDKVCLWNWIQCYGLRKRTAKECAILKYLLQGSNIDVQIEMEPKEIAAVPEKYTTLSEDGKRIALKEILDVSFSYEHPLFITHAPVYNAAAVEHLIPNILGGALPRSDTGDREFYCATMLTLFKPWRSGQDLINSLTSWETSFNDHQFTTRQRALMTNFNLRHECLDARDDYSAKRKAAQASNFLINRNILNDDPDTTDSEFEEDVLQQRAQTIDDRVRDAFSNHSSKYTENLRKRYEIDCMLSDLGLASDVPQTLTMDDDRNVGLNDFFSPDTYHTPSGWKNVVKAAREALLRNLAESTADQNTARLNGMEDDYRSLSTQQLRLLDESYFLRDYKARTKEAQDIIEHVSSAQKLNSEQERAFRLIANHASSLAPEQLKMYIGGMAGTGKSRVVHAVKNFFELRKESGRYVVIAPTGTAAAQLHGSTYHSLLGFAQDDDDGERRSDQTSLRSAQDRLKGVNYIIFDEISMVPCHDLYKISARFCEIKNNPDEIFGGLNIIVLGDFAQLSPVGGTSLYSGEAMRLPARPTTTDQEGFLGRAIWHQFTTVVMLVQNMRQLQQSEEDARFRTCLTNMRYGACTDDDIKFLDTLVVHNHRELRPEFRNAAVITRYNAQRDRLNEIGVTRFASDTGQKIHDFYSEDALAVQEEGQTKKRKRRRRVKLCSFSPQTQELLWSLPPAANNKHIPGKISLCKGLPILIRNNDATELCITKGQPAVVVGWDARTLPGGKEALNTLFVRLVDPPKDVCFEGLPKNIVPLPTKLNPRLYIQTPSGETITIKRWQVPALPYFGMTDYTSQGKTRAWNLVHILHSFNHQAIYTALSRASTAHGSAILYGYDKSKIQKGMSGYLRQEFRELEALNKMTEMRYLKRIPDNAITDLRSTTLMNYNRLKKIHPDLRLNLHEALRTSASEDILVRETLPVLNDANVNKNAIAERVKTSTKKVSREKPESRPNKKSRMTAPQTMAPNVCLRGPVWDAENYSCAYDSLLFILQNLYSTVEPAIRSEWSTVSPLVANLVSTFESQQSPDIPRDMLRQTLHFTDPVAFPMGKNGADIEELAVALLDKDRNDTSSQLTCNACGSNDLVPYFTLDLLVYPMCPSITVSCSLQEQWTARHTNACRCSNGCVSPVQHNKFASNRPVFVMVPMAYENIILDCTIPLQGEGLEYRLKGGVYHGSNHFTALFLDNTHTLWHHDGMHGSNAKIVTRDYSSGKFPPSFEGRRQALAIYERRIVPSS</sequence>
<evidence type="ECO:0000256" key="1">
    <source>
        <dbReference type="RuleBase" id="RU363044"/>
    </source>
</evidence>
<feature type="domain" description="DNA helicase Pif1-like DEAD-box helicase" evidence="3">
    <location>
        <begin position="1471"/>
        <end position="1699"/>
    </location>
</feature>
<keyword evidence="1" id="KW-0547">Nucleotide-binding</keyword>
<dbReference type="Pfam" id="PF14214">
    <property type="entry name" value="Helitron_like_N"/>
    <property type="match status" value="1"/>
</dbReference>
<dbReference type="InterPro" id="IPR051055">
    <property type="entry name" value="PIF1_helicase"/>
</dbReference>
<dbReference type="InterPro" id="IPR025476">
    <property type="entry name" value="Helitron_helicase-like"/>
</dbReference>
<comment type="catalytic activity">
    <reaction evidence="1">
        <text>ATP + H2O = ADP + phosphate + H(+)</text>
        <dbReference type="Rhea" id="RHEA:13065"/>
        <dbReference type="ChEBI" id="CHEBI:15377"/>
        <dbReference type="ChEBI" id="CHEBI:15378"/>
        <dbReference type="ChEBI" id="CHEBI:30616"/>
        <dbReference type="ChEBI" id="CHEBI:43474"/>
        <dbReference type="ChEBI" id="CHEBI:456216"/>
        <dbReference type="EC" id="5.6.2.3"/>
    </reaction>
</comment>
<dbReference type="Pfam" id="PF20209">
    <property type="entry name" value="DUF6570"/>
    <property type="match status" value="1"/>
</dbReference>
<evidence type="ECO:0000313" key="6">
    <source>
        <dbReference type="EMBL" id="PPQ65718.1"/>
    </source>
</evidence>
<feature type="compositionally biased region" description="Basic and acidic residues" evidence="2">
    <location>
        <begin position="2051"/>
        <end position="2069"/>
    </location>
</feature>
<evidence type="ECO:0000259" key="5">
    <source>
        <dbReference type="Pfam" id="PF20209"/>
    </source>
</evidence>
<dbReference type="GO" id="GO:0016887">
    <property type="term" value="F:ATP hydrolysis activity"/>
    <property type="evidence" value="ECO:0007669"/>
    <property type="project" value="RHEA"/>
</dbReference>
<dbReference type="InterPro" id="IPR010285">
    <property type="entry name" value="DNA_helicase_pif1-like_DEAD"/>
</dbReference>
<evidence type="ECO:0000259" key="3">
    <source>
        <dbReference type="Pfam" id="PF05970"/>
    </source>
</evidence>
<dbReference type="PANTHER" id="PTHR47642:SF6">
    <property type="entry name" value="ATP-DEPENDENT DNA HELICASE"/>
    <property type="match status" value="1"/>
</dbReference>
<keyword evidence="1" id="KW-0234">DNA repair</keyword>
<dbReference type="InterPro" id="IPR046700">
    <property type="entry name" value="DUF6570"/>
</dbReference>
<accession>A0A409VHH7</accession>
<feature type="region of interest" description="Disordered" evidence="2">
    <location>
        <begin position="2051"/>
        <end position="2078"/>
    </location>
</feature>
<dbReference type="GO" id="GO:0043139">
    <property type="term" value="F:5'-3' DNA helicase activity"/>
    <property type="evidence" value="ECO:0007669"/>
    <property type="project" value="UniProtKB-EC"/>
</dbReference>
<feature type="compositionally biased region" description="Polar residues" evidence="2">
    <location>
        <begin position="116"/>
        <end position="130"/>
    </location>
</feature>
<dbReference type="GO" id="GO:0006281">
    <property type="term" value="P:DNA repair"/>
    <property type="evidence" value="ECO:0007669"/>
    <property type="project" value="UniProtKB-KW"/>
</dbReference>
<dbReference type="InterPro" id="IPR027417">
    <property type="entry name" value="P-loop_NTPase"/>
</dbReference>
<feature type="region of interest" description="Disordered" evidence="2">
    <location>
        <begin position="116"/>
        <end position="135"/>
    </location>
</feature>
<dbReference type="GO" id="GO:0000723">
    <property type="term" value="P:telomere maintenance"/>
    <property type="evidence" value="ECO:0007669"/>
    <property type="project" value="InterPro"/>
</dbReference>
<name>A0A409VHH7_9AGAR</name>
<evidence type="ECO:0000256" key="2">
    <source>
        <dbReference type="SAM" id="MobiDB-lite"/>
    </source>
</evidence>
<dbReference type="PANTHER" id="PTHR47642">
    <property type="entry name" value="ATP-DEPENDENT DNA HELICASE"/>
    <property type="match status" value="1"/>
</dbReference>
<comment type="cofactor">
    <cofactor evidence="1">
        <name>Mg(2+)</name>
        <dbReference type="ChEBI" id="CHEBI:18420"/>
    </cofactor>
</comment>
<reference evidence="6 7" key="1">
    <citation type="journal article" date="2018" name="Evol. Lett.">
        <title>Horizontal gene cluster transfer increased hallucinogenic mushroom diversity.</title>
        <authorList>
            <person name="Reynolds H.T."/>
            <person name="Vijayakumar V."/>
            <person name="Gluck-Thaler E."/>
            <person name="Korotkin H.B."/>
            <person name="Matheny P.B."/>
            <person name="Slot J.C."/>
        </authorList>
    </citation>
    <scope>NUCLEOTIDE SEQUENCE [LARGE SCALE GENOMIC DNA]</scope>
    <source>
        <strain evidence="6 7">SRW20</strain>
    </source>
</reference>
<dbReference type="EMBL" id="NHYE01005647">
    <property type="protein sequence ID" value="PPQ65718.1"/>
    <property type="molecule type" value="Genomic_DNA"/>
</dbReference>
<dbReference type="GO" id="GO:0006310">
    <property type="term" value="P:DNA recombination"/>
    <property type="evidence" value="ECO:0007669"/>
    <property type="project" value="UniProtKB-KW"/>
</dbReference>
<comment type="similarity">
    <text evidence="1">Belongs to the helicase family.</text>
</comment>
<keyword evidence="1" id="KW-0227">DNA damage</keyword>
<dbReference type="SUPFAM" id="SSF52540">
    <property type="entry name" value="P-loop containing nucleoside triphosphate hydrolases"/>
    <property type="match status" value="2"/>
</dbReference>
<gene>
    <name evidence="6" type="ORF">CVT26_000335</name>
</gene>
<dbReference type="InParanoid" id="A0A409VHH7"/>
<comment type="caution">
    <text evidence="6">The sequence shown here is derived from an EMBL/GenBank/DDBJ whole genome shotgun (WGS) entry which is preliminary data.</text>
</comment>
<feature type="domain" description="DUF6570" evidence="5">
    <location>
        <begin position="350"/>
        <end position="480"/>
    </location>
</feature>
<feature type="domain" description="Helitron helicase-like" evidence="4">
    <location>
        <begin position="580"/>
        <end position="781"/>
    </location>
</feature>